<evidence type="ECO:0000313" key="3">
    <source>
        <dbReference type="Proteomes" id="UP001054945"/>
    </source>
</evidence>
<feature type="non-terminal residue" evidence="2">
    <location>
        <position position="58"/>
    </location>
</feature>
<evidence type="ECO:0000313" key="2">
    <source>
        <dbReference type="EMBL" id="GIY04619.1"/>
    </source>
</evidence>
<keyword evidence="1" id="KW-0732">Signal</keyword>
<evidence type="ECO:0000256" key="1">
    <source>
        <dbReference type="SAM" id="SignalP"/>
    </source>
</evidence>
<sequence>MFWRKMSRSGITAGLLLHSDVIEVMADRPFSCTRNDRIKSLACGICSEANGSQHWKSH</sequence>
<dbReference type="Proteomes" id="UP001054945">
    <property type="component" value="Unassembled WGS sequence"/>
</dbReference>
<accession>A0AAV4Q7N7</accession>
<name>A0AAV4Q7N7_CAEEX</name>
<dbReference type="AlphaFoldDB" id="A0AAV4Q7N7"/>
<keyword evidence="3" id="KW-1185">Reference proteome</keyword>
<feature type="signal peptide" evidence="1">
    <location>
        <begin position="1"/>
        <end position="26"/>
    </location>
</feature>
<feature type="chain" id="PRO_5043517547" evidence="1">
    <location>
        <begin position="27"/>
        <end position="58"/>
    </location>
</feature>
<organism evidence="2 3">
    <name type="scientific">Caerostris extrusa</name>
    <name type="common">Bark spider</name>
    <name type="synonym">Caerostris bankana</name>
    <dbReference type="NCBI Taxonomy" id="172846"/>
    <lineage>
        <taxon>Eukaryota</taxon>
        <taxon>Metazoa</taxon>
        <taxon>Ecdysozoa</taxon>
        <taxon>Arthropoda</taxon>
        <taxon>Chelicerata</taxon>
        <taxon>Arachnida</taxon>
        <taxon>Araneae</taxon>
        <taxon>Araneomorphae</taxon>
        <taxon>Entelegynae</taxon>
        <taxon>Araneoidea</taxon>
        <taxon>Araneidae</taxon>
        <taxon>Caerostris</taxon>
    </lineage>
</organism>
<reference evidence="2 3" key="1">
    <citation type="submission" date="2021-06" db="EMBL/GenBank/DDBJ databases">
        <title>Caerostris extrusa draft genome.</title>
        <authorList>
            <person name="Kono N."/>
            <person name="Arakawa K."/>
        </authorList>
    </citation>
    <scope>NUCLEOTIDE SEQUENCE [LARGE SCALE GENOMIC DNA]</scope>
</reference>
<gene>
    <name evidence="2" type="ORF">CEXT_56981</name>
</gene>
<comment type="caution">
    <text evidence="2">The sequence shown here is derived from an EMBL/GenBank/DDBJ whole genome shotgun (WGS) entry which is preliminary data.</text>
</comment>
<dbReference type="EMBL" id="BPLR01005736">
    <property type="protein sequence ID" value="GIY04619.1"/>
    <property type="molecule type" value="Genomic_DNA"/>
</dbReference>
<protein>
    <submittedName>
        <fullName evidence="2">Uncharacterized protein</fullName>
    </submittedName>
</protein>
<proteinExistence type="predicted"/>